<evidence type="ECO:0000259" key="1">
    <source>
        <dbReference type="Pfam" id="PF21731"/>
    </source>
</evidence>
<accession>A0A0B6Y2Y1</accession>
<feature type="domain" description="Target of Nesh-SH3/FNDC1 C-terminal" evidence="1">
    <location>
        <begin position="38"/>
        <end position="101"/>
    </location>
</feature>
<sequence>KKLDYFEHTQANLTENVTLTAKEVSSLKMEVKLSQDEWVPFNFQFDSTKTDCYGDQYIKRSQSFRSLFVGVVLCSPKRYKIFLSSSMYGKFLNIGDGDGFG</sequence>
<dbReference type="PANTHER" id="PTHR23197:SF11">
    <property type="entry name" value="RE03558P"/>
    <property type="match status" value="1"/>
</dbReference>
<organism evidence="2">
    <name type="scientific">Arion vulgaris</name>
    <dbReference type="NCBI Taxonomy" id="1028688"/>
    <lineage>
        <taxon>Eukaryota</taxon>
        <taxon>Metazoa</taxon>
        <taxon>Spiralia</taxon>
        <taxon>Lophotrochozoa</taxon>
        <taxon>Mollusca</taxon>
        <taxon>Gastropoda</taxon>
        <taxon>Heterobranchia</taxon>
        <taxon>Euthyneura</taxon>
        <taxon>Panpulmonata</taxon>
        <taxon>Eupulmonata</taxon>
        <taxon>Stylommatophora</taxon>
        <taxon>Helicina</taxon>
        <taxon>Arionoidea</taxon>
        <taxon>Arionidae</taxon>
        <taxon>Arion</taxon>
    </lineage>
</organism>
<reference evidence="2" key="1">
    <citation type="submission" date="2014-12" db="EMBL/GenBank/DDBJ databases">
        <title>Insight into the proteome of Arion vulgaris.</title>
        <authorList>
            <person name="Aradska J."/>
            <person name="Bulat T."/>
            <person name="Smidak R."/>
            <person name="Sarate P."/>
            <person name="Gangsoo J."/>
            <person name="Sialana F."/>
            <person name="Bilban M."/>
            <person name="Lubec G."/>
        </authorList>
    </citation>
    <scope>NUCLEOTIDE SEQUENCE</scope>
    <source>
        <tissue evidence="2">Skin</tissue>
    </source>
</reference>
<dbReference type="AlphaFoldDB" id="A0A0B6Y2Y1"/>
<proteinExistence type="predicted"/>
<gene>
    <name evidence="2" type="primary">ORF10833</name>
</gene>
<dbReference type="EMBL" id="HACG01003599">
    <property type="protein sequence ID" value="CEK50464.1"/>
    <property type="molecule type" value="Transcribed_RNA"/>
</dbReference>
<dbReference type="InterPro" id="IPR049109">
    <property type="entry name" value="TARSH/FNDC1_C"/>
</dbReference>
<feature type="non-terminal residue" evidence="2">
    <location>
        <position position="101"/>
    </location>
</feature>
<evidence type="ECO:0000313" key="2">
    <source>
        <dbReference type="EMBL" id="CEK50464.1"/>
    </source>
</evidence>
<protein>
    <recommendedName>
        <fullName evidence="1">Target of Nesh-SH3/FNDC1 C-terminal domain-containing protein</fullName>
    </recommendedName>
</protein>
<feature type="non-terminal residue" evidence="2">
    <location>
        <position position="1"/>
    </location>
</feature>
<name>A0A0B6Y2Y1_9EUPU</name>
<dbReference type="Pfam" id="PF21731">
    <property type="entry name" value="TARSH_C"/>
    <property type="match status" value="1"/>
</dbReference>
<dbReference type="PANTHER" id="PTHR23197">
    <property type="entry name" value="TARSH-RELATED FIBRONECTIN DOMAIN-CONTAINING"/>
    <property type="match status" value="1"/>
</dbReference>